<dbReference type="RefSeq" id="WP_164652870.1">
    <property type="nucleotide sequence ID" value="NZ_JAAIJR010000019.1"/>
</dbReference>
<evidence type="ECO:0000313" key="2">
    <source>
        <dbReference type="EMBL" id="NEX20006.1"/>
    </source>
</evidence>
<comment type="caution">
    <text evidence="2">The sequence shown here is derived from an EMBL/GenBank/DDBJ whole genome shotgun (WGS) entry which is preliminary data.</text>
</comment>
<organism evidence="2 3">
    <name type="scientific">Thiorhodococcus mannitoliphagus</name>
    <dbReference type="NCBI Taxonomy" id="329406"/>
    <lineage>
        <taxon>Bacteria</taxon>
        <taxon>Pseudomonadati</taxon>
        <taxon>Pseudomonadota</taxon>
        <taxon>Gammaproteobacteria</taxon>
        <taxon>Chromatiales</taxon>
        <taxon>Chromatiaceae</taxon>
        <taxon>Thiorhodococcus</taxon>
    </lineage>
</organism>
<keyword evidence="1" id="KW-0472">Membrane</keyword>
<protein>
    <recommendedName>
        <fullName evidence="4">VPLPA-CTERM sorting domain-containing protein</fullName>
    </recommendedName>
</protein>
<sequence>MPTAHRRCRRHWGLFATDAEFQYGAGEAGITTANNRNVDANALGDTPDTFRSLGLEGAGVFEFGTDFTGPVTIWETTFNCTGSGVTCGNHPEQINVYAGNTWDGDFSGLDFNSWTSLGTIGNGTAQSGGTLDATGTFSFLLIVDNSTSLGSRSKDGFDVARVQVSAVPIPAAGLLFGPALLGLVGVARLRRKTGALQS</sequence>
<name>A0A6P1DTI9_9GAMM</name>
<reference evidence="2 3" key="2">
    <citation type="submission" date="2020-02" db="EMBL/GenBank/DDBJ databases">
        <title>Genome sequences of Thiorhodococcus mannitoliphagus and Thiorhodococcus minor, purple sulfur photosynthetic bacteria in the gammaproteobacterial family, Chromatiaceae.</title>
        <authorList>
            <person name="Aviles F.A."/>
            <person name="Meyer T.E."/>
            <person name="Kyndt J.A."/>
        </authorList>
    </citation>
    <scope>NUCLEOTIDE SEQUENCE [LARGE SCALE GENOMIC DNA]</scope>
    <source>
        <strain evidence="2 3">DSM 18266</strain>
    </source>
</reference>
<evidence type="ECO:0000313" key="3">
    <source>
        <dbReference type="Proteomes" id="UP000471640"/>
    </source>
</evidence>
<dbReference type="Proteomes" id="UP000471640">
    <property type="component" value="Unassembled WGS sequence"/>
</dbReference>
<proteinExistence type="predicted"/>
<keyword evidence="1" id="KW-0812">Transmembrane</keyword>
<keyword evidence="1" id="KW-1133">Transmembrane helix</keyword>
<dbReference type="EMBL" id="JAAIJR010000019">
    <property type="protein sequence ID" value="NEX20006.1"/>
    <property type="molecule type" value="Genomic_DNA"/>
</dbReference>
<gene>
    <name evidence="2" type="ORF">G3480_06705</name>
</gene>
<reference evidence="3" key="1">
    <citation type="journal article" date="2020" name="Microbiol. Resour. Announc.">
        <title>Draft Genome Sequences of Thiorhodococcus mannitoliphagus and Thiorhodococcus minor, Purple Sulfur Photosynthetic Bacteria in the Gammaproteobacterial Family Chromatiaceae.</title>
        <authorList>
            <person name="Aviles F.A."/>
            <person name="Meyer T.E."/>
            <person name="Kyndt J.A."/>
        </authorList>
    </citation>
    <scope>NUCLEOTIDE SEQUENCE [LARGE SCALE GENOMIC DNA]</scope>
    <source>
        <strain evidence="3">DSM 18266</strain>
    </source>
</reference>
<feature type="transmembrane region" description="Helical" evidence="1">
    <location>
        <begin position="169"/>
        <end position="189"/>
    </location>
</feature>
<evidence type="ECO:0000256" key="1">
    <source>
        <dbReference type="SAM" id="Phobius"/>
    </source>
</evidence>
<evidence type="ECO:0008006" key="4">
    <source>
        <dbReference type="Google" id="ProtNLM"/>
    </source>
</evidence>
<keyword evidence="3" id="KW-1185">Reference proteome</keyword>
<accession>A0A6P1DTI9</accession>
<dbReference type="AlphaFoldDB" id="A0A6P1DTI9"/>